<comment type="function">
    <text evidence="8">3'-5' exoribonuclease that releases 5'-nucleoside monophosphates and is involved in maturation of structured RNAs.</text>
</comment>
<evidence type="ECO:0000256" key="3">
    <source>
        <dbReference type="ARBA" id="ARBA00022490"/>
    </source>
</evidence>
<dbReference type="Pfam" id="PF08461">
    <property type="entry name" value="WHD_RNase_R"/>
    <property type="match status" value="1"/>
</dbReference>
<sequence length="849" mass="94206">MARRQRKPQSDPHAAREARKYDNPIPSREFILETLAGCGKPLNHEQLARELGLEGEEPFEALRRRLNAMERDGQLLRNRRGGYGPVQKMDLVRGRVVGHRDGFGFLIPDEGGEDVFLSARAMRRLIHGDRAVVRIDSIDHRGRREGSVVEVLERSTSEVVGRYRHEAGVGFVSPDNARISQEIIVPDELRGGAQEGQIVQVALVAQPTPRTPPVGKVVEVLGDHMAPGMEIDVAVRANGLPHAWPEAVEGEIAALTPEVPEAAKAGREDIRHLPLVTIDGADARDFDDAVYCEKRRGGGWRLLVAIADVSHYVAPETALDDEALNRGNSVYFPERVIPMLPEVLSNGLCSLNPEVDRLCMVCEMTVSRLGRVTGARFFEGVMRSHARLIYDDVAAMLVAGDEALRERHTGLLPHLENLYALYQALRSQREKRGAIDFDTTETRIVFGPERKIERIVPVVRNDAHMLIEECMLAANVSAAEFLGKRKIPTLYRVHDGPGAQKLEELRTFLSELGLQLRGGDKPQPADYALLLEQVQGRPDVHLIQTVLLRSLSQAVYQPQNTGHFGLAFKAYTHFTSPIRRYPDLLVHRAIRHLLRELPREDYPYSDDRMTRFGEHCSTTERRADEATRDAVDWLKCEFMLDRVGDEFNGIISGVTSFGVFVELEQIYVQGLVHITSLADDYYHFDPAHHRLKGERLGRVYRLGDPIRVQVARVNLDDRKIDFEPLSTPPTGARRGPGKAAAGGEEGGPGEEKGRRSGRGRRGKRTGEAVQTESAGPGTEAVEAGAAPAEPKKKSRSGRSRRRRGGGEAKSEPVAPKAESAPPAAEPATPKKKSRSGRSRRRSSSSSKQR</sequence>
<dbReference type="SMART" id="SM00316">
    <property type="entry name" value="S1"/>
    <property type="match status" value="2"/>
</dbReference>
<organism evidence="11 12">
    <name type="scientific">Thioalbus denitrificans</name>
    <dbReference type="NCBI Taxonomy" id="547122"/>
    <lineage>
        <taxon>Bacteria</taxon>
        <taxon>Pseudomonadati</taxon>
        <taxon>Pseudomonadota</taxon>
        <taxon>Gammaproteobacteria</taxon>
        <taxon>Chromatiales</taxon>
        <taxon>Ectothiorhodospiraceae</taxon>
        <taxon>Thioalbus</taxon>
    </lineage>
</organism>
<dbReference type="InterPro" id="IPR004476">
    <property type="entry name" value="RNase_II/RNase_R"/>
</dbReference>
<evidence type="ECO:0000256" key="2">
    <source>
        <dbReference type="ARBA" id="ARBA00004496"/>
    </source>
</evidence>
<dbReference type="GO" id="GO:0006402">
    <property type="term" value="P:mRNA catabolic process"/>
    <property type="evidence" value="ECO:0007669"/>
    <property type="project" value="TreeGrafter"/>
</dbReference>
<evidence type="ECO:0000256" key="7">
    <source>
        <dbReference type="ARBA" id="ARBA00022884"/>
    </source>
</evidence>
<dbReference type="SMART" id="SM00955">
    <property type="entry name" value="RNB"/>
    <property type="match status" value="1"/>
</dbReference>
<evidence type="ECO:0000256" key="9">
    <source>
        <dbReference type="SAM" id="MobiDB-lite"/>
    </source>
</evidence>
<dbReference type="PANTHER" id="PTHR23355">
    <property type="entry name" value="RIBONUCLEASE"/>
    <property type="match status" value="1"/>
</dbReference>
<keyword evidence="6 8" id="KW-0269">Exonuclease</keyword>
<dbReference type="NCBIfam" id="TIGR02063">
    <property type="entry name" value="RNase_R"/>
    <property type="match status" value="1"/>
</dbReference>
<keyword evidence="7 8" id="KW-0694">RNA-binding</keyword>
<proteinExistence type="inferred from homology"/>
<feature type="compositionally biased region" description="Low complexity" evidence="9">
    <location>
        <begin position="728"/>
        <end position="742"/>
    </location>
</feature>
<dbReference type="FunFam" id="2.40.50.140:FF:000213">
    <property type="entry name" value="Ribonuclease R"/>
    <property type="match status" value="1"/>
</dbReference>
<dbReference type="PROSITE" id="PS50126">
    <property type="entry name" value="S1"/>
    <property type="match status" value="1"/>
</dbReference>
<keyword evidence="5 8" id="KW-0378">Hydrolase</keyword>
<dbReference type="InterPro" id="IPR001900">
    <property type="entry name" value="RNase_II/R"/>
</dbReference>
<feature type="compositionally biased region" description="Basic and acidic residues" evidence="9">
    <location>
        <begin position="8"/>
        <end position="22"/>
    </location>
</feature>
<evidence type="ECO:0000313" key="11">
    <source>
        <dbReference type="EMBL" id="RCX26131.1"/>
    </source>
</evidence>
<evidence type="ECO:0000256" key="1">
    <source>
        <dbReference type="ARBA" id="ARBA00001849"/>
    </source>
</evidence>
<dbReference type="GO" id="GO:0008859">
    <property type="term" value="F:exoribonuclease II activity"/>
    <property type="evidence" value="ECO:0007669"/>
    <property type="project" value="UniProtKB-UniRule"/>
</dbReference>
<dbReference type="Proteomes" id="UP000252707">
    <property type="component" value="Unassembled WGS sequence"/>
</dbReference>
<dbReference type="Pfam" id="PF08206">
    <property type="entry name" value="OB_RNB"/>
    <property type="match status" value="1"/>
</dbReference>
<accession>A0A369BXS3</accession>
<dbReference type="CDD" id="cd04471">
    <property type="entry name" value="S1_RNase_R"/>
    <property type="match status" value="1"/>
</dbReference>
<reference evidence="11 12" key="1">
    <citation type="submission" date="2018-07" db="EMBL/GenBank/DDBJ databases">
        <title>Genomic Encyclopedia of Type Strains, Phase IV (KMG-IV): sequencing the most valuable type-strain genomes for metagenomic binning, comparative biology and taxonomic classification.</title>
        <authorList>
            <person name="Goeker M."/>
        </authorList>
    </citation>
    <scope>NUCLEOTIDE SEQUENCE [LARGE SCALE GENOMIC DNA]</scope>
    <source>
        <strain evidence="11 12">DSM 26407</strain>
    </source>
</reference>
<dbReference type="InterPro" id="IPR013223">
    <property type="entry name" value="RNase_B_OB_dom"/>
</dbReference>
<name>A0A369BXS3_9GAMM</name>
<comment type="catalytic activity">
    <reaction evidence="1 8">
        <text>Exonucleolytic cleavage in the 3'- to 5'-direction to yield nucleoside 5'-phosphates.</text>
        <dbReference type="EC" id="3.1.13.1"/>
    </reaction>
</comment>
<dbReference type="OrthoDB" id="9764149at2"/>
<dbReference type="EC" id="3.1.13.1" evidence="8"/>
<comment type="similarity">
    <text evidence="8">Belongs to the RNR ribonuclease family. RNase R subfamily.</text>
</comment>
<feature type="compositionally biased region" description="Low complexity" evidence="9">
    <location>
        <begin position="811"/>
        <end position="827"/>
    </location>
</feature>
<protein>
    <recommendedName>
        <fullName evidence="8">Ribonuclease R</fullName>
        <shortName evidence="8">RNase R</shortName>
        <ecNumber evidence="8">3.1.13.1</ecNumber>
    </recommendedName>
</protein>
<dbReference type="HAMAP" id="MF_01895">
    <property type="entry name" value="RNase_R"/>
    <property type="match status" value="1"/>
</dbReference>
<gene>
    <name evidence="8" type="primary">rnr</name>
    <name evidence="11" type="ORF">DFQ59_1114</name>
</gene>
<keyword evidence="12" id="KW-1185">Reference proteome</keyword>
<dbReference type="InterPro" id="IPR022966">
    <property type="entry name" value="RNase_II/R_CS"/>
</dbReference>
<dbReference type="InterPro" id="IPR013668">
    <property type="entry name" value="RNase_R_HTH_12"/>
</dbReference>
<dbReference type="InterPro" id="IPR011129">
    <property type="entry name" value="CSD"/>
</dbReference>
<feature type="domain" description="S1 motif" evidence="10">
    <location>
        <begin position="644"/>
        <end position="725"/>
    </location>
</feature>
<dbReference type="InterPro" id="IPR003029">
    <property type="entry name" value="S1_domain"/>
</dbReference>
<evidence type="ECO:0000256" key="6">
    <source>
        <dbReference type="ARBA" id="ARBA00022839"/>
    </source>
</evidence>
<dbReference type="InterPro" id="IPR050180">
    <property type="entry name" value="RNR_Ribonuclease"/>
</dbReference>
<evidence type="ECO:0000256" key="5">
    <source>
        <dbReference type="ARBA" id="ARBA00022801"/>
    </source>
</evidence>
<evidence type="ECO:0000256" key="4">
    <source>
        <dbReference type="ARBA" id="ARBA00022722"/>
    </source>
</evidence>
<dbReference type="GO" id="GO:0003723">
    <property type="term" value="F:RNA binding"/>
    <property type="evidence" value="ECO:0007669"/>
    <property type="project" value="UniProtKB-UniRule"/>
</dbReference>
<comment type="subcellular location">
    <subcellularLocation>
        <location evidence="2 8">Cytoplasm</location>
    </subcellularLocation>
</comment>
<dbReference type="SUPFAM" id="SSF50249">
    <property type="entry name" value="Nucleic acid-binding proteins"/>
    <property type="match status" value="4"/>
</dbReference>
<dbReference type="Pfam" id="PF00773">
    <property type="entry name" value="RNB"/>
    <property type="match status" value="1"/>
</dbReference>
<dbReference type="Gene3D" id="2.40.50.140">
    <property type="entry name" value="Nucleic acid-binding proteins"/>
    <property type="match status" value="2"/>
</dbReference>
<evidence type="ECO:0000313" key="12">
    <source>
        <dbReference type="Proteomes" id="UP000252707"/>
    </source>
</evidence>
<feature type="compositionally biased region" description="Low complexity" evidence="9">
    <location>
        <begin position="774"/>
        <end position="788"/>
    </location>
</feature>
<evidence type="ECO:0000256" key="8">
    <source>
        <dbReference type="HAMAP-Rule" id="MF_01895"/>
    </source>
</evidence>
<dbReference type="NCBIfam" id="NF008648">
    <property type="entry name" value="PRK11642.1"/>
    <property type="match status" value="1"/>
</dbReference>
<dbReference type="GO" id="GO:0005829">
    <property type="term" value="C:cytosol"/>
    <property type="evidence" value="ECO:0007669"/>
    <property type="project" value="TreeGrafter"/>
</dbReference>
<feature type="region of interest" description="Disordered" evidence="9">
    <location>
        <begin position="721"/>
        <end position="849"/>
    </location>
</feature>
<feature type="compositionally biased region" description="Basic residues" evidence="9">
    <location>
        <begin position="792"/>
        <end position="803"/>
    </location>
</feature>
<evidence type="ECO:0000259" key="10">
    <source>
        <dbReference type="PROSITE" id="PS50126"/>
    </source>
</evidence>
<keyword evidence="4 8" id="KW-0540">Nuclease</keyword>
<dbReference type="NCBIfam" id="TIGR00358">
    <property type="entry name" value="3_prime_RNase"/>
    <property type="match status" value="1"/>
</dbReference>
<dbReference type="EMBL" id="QPJY01000011">
    <property type="protein sequence ID" value="RCX26131.1"/>
    <property type="molecule type" value="Genomic_DNA"/>
</dbReference>
<dbReference type="SMART" id="SM00357">
    <property type="entry name" value="CSP"/>
    <property type="match status" value="1"/>
</dbReference>
<comment type="caution">
    <text evidence="11">The sequence shown here is derived from an EMBL/GenBank/DDBJ whole genome shotgun (WGS) entry which is preliminary data.</text>
</comment>
<dbReference type="PANTHER" id="PTHR23355:SF9">
    <property type="entry name" value="DIS3-LIKE EXONUCLEASE 2"/>
    <property type="match status" value="1"/>
</dbReference>
<feature type="compositionally biased region" description="Basic residues" evidence="9">
    <location>
        <begin position="829"/>
        <end position="849"/>
    </location>
</feature>
<dbReference type="AlphaFoldDB" id="A0A369BXS3"/>
<feature type="region of interest" description="Disordered" evidence="9">
    <location>
        <begin position="1"/>
        <end position="22"/>
    </location>
</feature>
<dbReference type="Pfam" id="PF00575">
    <property type="entry name" value="S1"/>
    <property type="match status" value="1"/>
</dbReference>
<dbReference type="InterPro" id="IPR011805">
    <property type="entry name" value="RNase_R"/>
</dbReference>
<dbReference type="InterPro" id="IPR012340">
    <property type="entry name" value="NA-bd_OB-fold"/>
</dbReference>
<keyword evidence="3 8" id="KW-0963">Cytoplasm</keyword>
<dbReference type="Pfam" id="PF17876">
    <property type="entry name" value="CSD2"/>
    <property type="match status" value="1"/>
</dbReference>
<dbReference type="InterPro" id="IPR040476">
    <property type="entry name" value="CSD2"/>
</dbReference>
<dbReference type="PROSITE" id="PS01175">
    <property type="entry name" value="RIBONUCLEASE_II"/>
    <property type="match status" value="1"/>
</dbReference>
<dbReference type="RefSeq" id="WP_114280816.1">
    <property type="nucleotide sequence ID" value="NZ_QPJY01000011.1"/>
</dbReference>